<protein>
    <submittedName>
        <fullName evidence="4">BA75_03768T0</fullName>
    </submittedName>
</protein>
<gene>
    <name evidence="4" type="ORF">ATY40_BA7503768</name>
</gene>
<sequence length="446" mass="49529">MGFLDNVQESFKSALYSLTTSDHYAEYSSRHTEHNKSTTSLRASVNNSSTSLVDSQRSSIAYRPGLRSQVTNSNIRLQDYVEGQPPLPSVAEIWERLDNWLEREYPELGENLDGGATSSDLNQFEHDLDVNLPLDVRESYQIHDGQLSHAKRVGLIFGLTLLSLDRVNEESTIWRNVAKKVDTLKDKGFVNRQSSVPAGSVQPVYSHDHWIPVAKDYAGNNIAVDLAPGPNGKWGQIILFGRDFDTKYVIAQSWTEFLLSFVEDLEEGKFLIDEIDESLMFYEKGRTVEYLRVLVYRVTAKDRKAKHEQQKKESLRSPAMESIESIVEVPSQVVEKADAGAKVQSEDKTKTELSADSTETEPKSTGVESAKPITATTTEEIEKPSLTKTAPEPEAEPQAEPKSSSSQVSNITETATPVEGAPAEKEPATEAKATDKTESLKDISLS</sequence>
<dbReference type="InterPro" id="IPR018958">
    <property type="entry name" value="Knr4/Smi1-like_dom"/>
</dbReference>
<reference evidence="4 5" key="1">
    <citation type="submission" date="2016-02" db="EMBL/GenBank/DDBJ databases">
        <title>Comparative genomic and transcriptomic foundation for Pichia pastoris.</title>
        <authorList>
            <person name="Love K.R."/>
            <person name="Shah K.A."/>
            <person name="Whittaker C.A."/>
            <person name="Wu J."/>
            <person name="Bartlett M.C."/>
            <person name="Ma D."/>
            <person name="Leeson R.L."/>
            <person name="Priest M."/>
            <person name="Young S.K."/>
            <person name="Love J.C."/>
        </authorList>
    </citation>
    <scope>NUCLEOTIDE SEQUENCE [LARGE SCALE GENOMIC DNA]</scope>
    <source>
        <strain evidence="4 5">ATCC 28485</strain>
    </source>
</reference>
<dbReference type="GO" id="GO:0070880">
    <property type="term" value="P:fungal-type cell wall beta-glucan biosynthetic process"/>
    <property type="evidence" value="ECO:0007669"/>
    <property type="project" value="TreeGrafter"/>
</dbReference>
<dbReference type="InterPro" id="IPR037883">
    <property type="entry name" value="Knr4/Smi1-like_sf"/>
</dbReference>
<dbReference type="SUPFAM" id="SSF160631">
    <property type="entry name" value="SMI1/KNR4-like"/>
    <property type="match status" value="1"/>
</dbReference>
<name>A0A1B2JEE4_PICPA</name>
<evidence type="ECO:0000256" key="1">
    <source>
        <dbReference type="ARBA" id="ARBA00005303"/>
    </source>
</evidence>
<evidence type="ECO:0000313" key="5">
    <source>
        <dbReference type="Proteomes" id="UP000094565"/>
    </source>
</evidence>
<accession>A0A1B2JEE4</accession>
<dbReference type="Gene3D" id="3.40.1580.10">
    <property type="entry name" value="SMI1/KNR4-like"/>
    <property type="match status" value="1"/>
</dbReference>
<proteinExistence type="inferred from homology"/>
<evidence type="ECO:0000256" key="2">
    <source>
        <dbReference type="SAM" id="MobiDB-lite"/>
    </source>
</evidence>
<feature type="compositionally biased region" description="Polar residues" evidence="2">
    <location>
        <begin position="37"/>
        <end position="50"/>
    </location>
</feature>
<dbReference type="AlphaFoldDB" id="A0A1B2JEE4"/>
<organism evidence="4 5">
    <name type="scientific">Komagataella pastoris</name>
    <name type="common">Yeast</name>
    <name type="synonym">Pichia pastoris</name>
    <dbReference type="NCBI Taxonomy" id="4922"/>
    <lineage>
        <taxon>Eukaryota</taxon>
        <taxon>Fungi</taxon>
        <taxon>Dikarya</taxon>
        <taxon>Ascomycota</taxon>
        <taxon>Saccharomycotina</taxon>
        <taxon>Pichiomycetes</taxon>
        <taxon>Pichiales</taxon>
        <taxon>Pichiaceae</taxon>
        <taxon>Komagataella</taxon>
    </lineage>
</organism>
<feature type="compositionally biased region" description="Low complexity" evidence="2">
    <location>
        <begin position="387"/>
        <end position="407"/>
    </location>
</feature>
<feature type="compositionally biased region" description="Basic and acidic residues" evidence="2">
    <location>
        <begin position="422"/>
        <end position="446"/>
    </location>
</feature>
<dbReference type="EMBL" id="CP014586">
    <property type="protein sequence ID" value="ANZ76439.1"/>
    <property type="molecule type" value="Genomic_DNA"/>
</dbReference>
<evidence type="ECO:0000259" key="3">
    <source>
        <dbReference type="SMART" id="SM00860"/>
    </source>
</evidence>
<feature type="region of interest" description="Disordered" evidence="2">
    <location>
        <begin position="337"/>
        <end position="446"/>
    </location>
</feature>
<dbReference type="PANTHER" id="PTHR47432">
    <property type="entry name" value="CELL WALL ASSEMBLY REGULATOR SMI1"/>
    <property type="match status" value="1"/>
</dbReference>
<dbReference type="PIRSF" id="PIRSF017023">
    <property type="entry name" value="KNR4"/>
    <property type="match status" value="1"/>
</dbReference>
<dbReference type="PANTHER" id="PTHR47432:SF1">
    <property type="entry name" value="CELL WALL ASSEMBLY REGULATOR SMI1"/>
    <property type="match status" value="1"/>
</dbReference>
<keyword evidence="5" id="KW-1185">Reference proteome</keyword>
<dbReference type="InterPro" id="IPR051873">
    <property type="entry name" value="KNR4/SMI1_regulator"/>
</dbReference>
<dbReference type="GO" id="GO:0043332">
    <property type="term" value="C:mating projection tip"/>
    <property type="evidence" value="ECO:0007669"/>
    <property type="project" value="TreeGrafter"/>
</dbReference>
<comment type="similarity">
    <text evidence="1">Belongs to the KNR4/SMI1 family.</text>
</comment>
<dbReference type="Proteomes" id="UP000094565">
    <property type="component" value="Chromosome 3"/>
</dbReference>
<feature type="region of interest" description="Disordered" evidence="2">
    <location>
        <begin position="29"/>
        <end position="50"/>
    </location>
</feature>
<dbReference type="SMART" id="SM00860">
    <property type="entry name" value="SMI1_KNR4"/>
    <property type="match status" value="1"/>
</dbReference>
<feature type="compositionally biased region" description="Basic and acidic residues" evidence="2">
    <location>
        <begin position="337"/>
        <end position="353"/>
    </location>
</feature>
<dbReference type="InterPro" id="IPR009203">
    <property type="entry name" value="Knr4/Smi1"/>
</dbReference>
<dbReference type="Pfam" id="PF09346">
    <property type="entry name" value="SMI1_KNR4"/>
    <property type="match status" value="1"/>
</dbReference>
<dbReference type="OrthoDB" id="2305498at2759"/>
<evidence type="ECO:0000313" key="4">
    <source>
        <dbReference type="EMBL" id="ANZ76439.1"/>
    </source>
</evidence>
<feature type="domain" description="Knr4/Smi1-like" evidence="3">
    <location>
        <begin position="115"/>
        <end position="260"/>
    </location>
</feature>